<dbReference type="PANTHER" id="PTHR45339:SF1">
    <property type="entry name" value="HYBRID SIGNAL TRANSDUCTION HISTIDINE KINASE J"/>
    <property type="match status" value="1"/>
</dbReference>
<feature type="modified residue" description="4-aspartylphosphate" evidence="3">
    <location>
        <position position="49"/>
    </location>
</feature>
<dbReference type="InterPro" id="IPR011006">
    <property type="entry name" value="CheY-like_superfamily"/>
</dbReference>
<name>A0ABN1MJ05_9FLAO</name>
<feature type="domain" description="Response regulatory" evidence="4">
    <location>
        <begin position="2"/>
        <end position="118"/>
    </location>
</feature>
<evidence type="ECO:0000313" key="6">
    <source>
        <dbReference type="Proteomes" id="UP001500507"/>
    </source>
</evidence>
<protein>
    <submittedName>
        <fullName evidence="5">Response regulator</fullName>
    </submittedName>
</protein>
<organism evidence="5 6">
    <name type="scientific">Gangjinia marincola</name>
    <dbReference type="NCBI Taxonomy" id="578463"/>
    <lineage>
        <taxon>Bacteria</taxon>
        <taxon>Pseudomonadati</taxon>
        <taxon>Bacteroidota</taxon>
        <taxon>Flavobacteriia</taxon>
        <taxon>Flavobacteriales</taxon>
        <taxon>Flavobacteriaceae</taxon>
        <taxon>Gangjinia</taxon>
    </lineage>
</organism>
<dbReference type="Pfam" id="PF00072">
    <property type="entry name" value="Response_reg"/>
    <property type="match status" value="1"/>
</dbReference>
<dbReference type="InterPro" id="IPR001789">
    <property type="entry name" value="Sig_transdc_resp-reg_receiver"/>
</dbReference>
<evidence type="ECO:0000256" key="1">
    <source>
        <dbReference type="ARBA" id="ARBA00022553"/>
    </source>
</evidence>
<sequence>MEILYVEDNKINAVVIKKMLSQYQVDIAANSDEAFLKVSEKEFDLVLMDINLGIGEMNGSEVMLHLRKKYNYDHKPIFAVTAFAMPGDKERFLNQGFDDYFSKPVALDQLQLKISELQKKEVN</sequence>
<accession>A0ABN1MJ05</accession>
<dbReference type="Gene3D" id="3.40.50.2300">
    <property type="match status" value="1"/>
</dbReference>
<dbReference type="CDD" id="cd17546">
    <property type="entry name" value="REC_hyHK_CKI1_RcsC-like"/>
    <property type="match status" value="1"/>
</dbReference>
<dbReference type="SUPFAM" id="SSF52172">
    <property type="entry name" value="CheY-like"/>
    <property type="match status" value="1"/>
</dbReference>
<dbReference type="EMBL" id="BAAAFG010000016">
    <property type="protein sequence ID" value="GAA0873185.1"/>
    <property type="molecule type" value="Genomic_DNA"/>
</dbReference>
<dbReference type="Proteomes" id="UP001500507">
    <property type="component" value="Unassembled WGS sequence"/>
</dbReference>
<dbReference type="PANTHER" id="PTHR45339">
    <property type="entry name" value="HYBRID SIGNAL TRANSDUCTION HISTIDINE KINASE J"/>
    <property type="match status" value="1"/>
</dbReference>
<proteinExistence type="predicted"/>
<keyword evidence="2" id="KW-0902">Two-component regulatory system</keyword>
<dbReference type="SMART" id="SM00448">
    <property type="entry name" value="REC"/>
    <property type="match status" value="1"/>
</dbReference>
<comment type="caution">
    <text evidence="5">The sequence shown here is derived from an EMBL/GenBank/DDBJ whole genome shotgun (WGS) entry which is preliminary data.</text>
</comment>
<dbReference type="RefSeq" id="WP_343767853.1">
    <property type="nucleotide sequence ID" value="NZ_BAAAFG010000016.1"/>
</dbReference>
<evidence type="ECO:0000256" key="2">
    <source>
        <dbReference type="ARBA" id="ARBA00023012"/>
    </source>
</evidence>
<reference evidence="5 6" key="1">
    <citation type="journal article" date="2019" name="Int. J. Syst. Evol. Microbiol.">
        <title>The Global Catalogue of Microorganisms (GCM) 10K type strain sequencing project: providing services to taxonomists for standard genome sequencing and annotation.</title>
        <authorList>
            <consortium name="The Broad Institute Genomics Platform"/>
            <consortium name="The Broad Institute Genome Sequencing Center for Infectious Disease"/>
            <person name="Wu L."/>
            <person name="Ma J."/>
        </authorList>
    </citation>
    <scope>NUCLEOTIDE SEQUENCE [LARGE SCALE GENOMIC DNA]</scope>
    <source>
        <strain evidence="5 6">JCM 16082</strain>
    </source>
</reference>
<dbReference type="PROSITE" id="PS50110">
    <property type="entry name" value="RESPONSE_REGULATORY"/>
    <property type="match status" value="1"/>
</dbReference>
<evidence type="ECO:0000313" key="5">
    <source>
        <dbReference type="EMBL" id="GAA0873185.1"/>
    </source>
</evidence>
<evidence type="ECO:0000256" key="3">
    <source>
        <dbReference type="PROSITE-ProRule" id="PRU00169"/>
    </source>
</evidence>
<gene>
    <name evidence="5" type="ORF">GCM10009117_23320</name>
</gene>
<keyword evidence="6" id="KW-1185">Reference proteome</keyword>
<keyword evidence="1 3" id="KW-0597">Phosphoprotein</keyword>
<evidence type="ECO:0000259" key="4">
    <source>
        <dbReference type="PROSITE" id="PS50110"/>
    </source>
</evidence>